<evidence type="ECO:0000313" key="1">
    <source>
        <dbReference type="EMBL" id="SDD00119.1"/>
    </source>
</evidence>
<proteinExistence type="predicted"/>
<evidence type="ECO:0000313" key="2">
    <source>
        <dbReference type="Proteomes" id="UP000199452"/>
    </source>
</evidence>
<organism evidence="1 2">
    <name type="scientific">Williamwhitmania taraxaci</name>
    <dbReference type="NCBI Taxonomy" id="1640674"/>
    <lineage>
        <taxon>Bacteria</taxon>
        <taxon>Pseudomonadati</taxon>
        <taxon>Bacteroidota</taxon>
        <taxon>Bacteroidia</taxon>
        <taxon>Bacteroidales</taxon>
        <taxon>Williamwhitmaniaceae</taxon>
        <taxon>Williamwhitmania</taxon>
    </lineage>
</organism>
<dbReference type="Proteomes" id="UP000199452">
    <property type="component" value="Unassembled WGS sequence"/>
</dbReference>
<dbReference type="OrthoDB" id="1114613at2"/>
<protein>
    <submittedName>
        <fullName evidence="1">Uncharacterized protein</fullName>
    </submittedName>
</protein>
<dbReference type="EMBL" id="FMYP01000070">
    <property type="protein sequence ID" value="SDD00119.1"/>
    <property type="molecule type" value="Genomic_DNA"/>
</dbReference>
<name>A0A1G6R670_9BACT</name>
<accession>A0A1G6R670</accession>
<dbReference type="RefSeq" id="WP_092440327.1">
    <property type="nucleotide sequence ID" value="NZ_FMYP01000070.1"/>
</dbReference>
<gene>
    <name evidence="1" type="ORF">SAMN05216323_107014</name>
</gene>
<dbReference type="AlphaFoldDB" id="A0A1G6R670"/>
<reference evidence="1 2" key="1">
    <citation type="submission" date="2016-09" db="EMBL/GenBank/DDBJ databases">
        <authorList>
            <person name="Capua I."/>
            <person name="De Benedictis P."/>
            <person name="Joannis T."/>
            <person name="Lombin L.H."/>
            <person name="Cattoli G."/>
        </authorList>
    </citation>
    <scope>NUCLEOTIDE SEQUENCE [LARGE SCALE GENOMIC DNA]</scope>
    <source>
        <strain evidence="1 2">A7P-90m</strain>
    </source>
</reference>
<keyword evidence="2" id="KW-1185">Reference proteome</keyword>
<sequence length="240" mass="26776">MAKLNEDNIYGLIQNLLGKEHDISILQEVIDVDTQMAYFDHVHQQGKAFMAEELSAVEAKLNDSTTDLDGLRNILVCLAITPKVKAYRILEQFAERAEGEIHSWAIMAFQESRVHIQSSLGEQPHALISSGMGGEGHRLRYFVVVQPGSATMFSEPQKAILEKELNFSLNKVDSLLEHIIYYDGFACLTVLIPLQISLPNLFNEVIESCNLLGGFLSEKMIITNVKALEEAEVRSILSKG</sequence>